<dbReference type="InterPro" id="IPR016181">
    <property type="entry name" value="Acyl_CoA_acyltransferase"/>
</dbReference>
<dbReference type="Gene3D" id="3.40.630.30">
    <property type="match status" value="1"/>
</dbReference>
<reference evidence="2 3" key="1">
    <citation type="submission" date="2024-03" db="EMBL/GenBank/DDBJ databases">
        <title>Bacilli Hybrid Assemblies.</title>
        <authorList>
            <person name="Kovac J."/>
        </authorList>
    </citation>
    <scope>NUCLEOTIDE SEQUENCE [LARGE SCALE GENOMIC DNA]</scope>
    <source>
        <strain evidence="2 3">FSL R7-0666</strain>
    </source>
</reference>
<evidence type="ECO:0000313" key="3">
    <source>
        <dbReference type="Proteomes" id="UP001418796"/>
    </source>
</evidence>
<accession>A0ABU9VMD3</accession>
<dbReference type="Pfam" id="PF00583">
    <property type="entry name" value="Acetyltransf_1"/>
    <property type="match status" value="1"/>
</dbReference>
<sequence>MKNVMVRPYTAADYPALLTIQQEAFPPPFPEELWWQKDHIQSHVDTFPEGGLLAEVDGVPAGSATSLIITFDGKPHTWDEVSDSGYIRKSHDPNGDSQYGIDLCVRPTMRGKGVAQALYEARKQTVRELGLKRFIAACRIPDFHQCAHALSVEEYVQAVVSGERTDLVLTFMLKQGLRPISILPNYVEDAESHHYAVLVEWNPS</sequence>
<name>A0ABU9VMD3_9BACI</name>
<organism evidence="2 3">
    <name type="scientific">Alkalicoccobacillus gibsonii</name>
    <dbReference type="NCBI Taxonomy" id="79881"/>
    <lineage>
        <taxon>Bacteria</taxon>
        <taxon>Bacillati</taxon>
        <taxon>Bacillota</taxon>
        <taxon>Bacilli</taxon>
        <taxon>Bacillales</taxon>
        <taxon>Bacillaceae</taxon>
        <taxon>Alkalicoccobacillus</taxon>
    </lineage>
</organism>
<dbReference type="InterPro" id="IPR000182">
    <property type="entry name" value="GNAT_dom"/>
</dbReference>
<dbReference type="RefSeq" id="WP_343131669.1">
    <property type="nucleotide sequence ID" value="NZ_JBCITK010000001.1"/>
</dbReference>
<gene>
    <name evidence="2" type="ORF">MKY91_18055</name>
</gene>
<evidence type="ECO:0000313" key="2">
    <source>
        <dbReference type="EMBL" id="MEN0645066.1"/>
    </source>
</evidence>
<feature type="domain" description="N-acetyltransferase" evidence="1">
    <location>
        <begin position="4"/>
        <end position="204"/>
    </location>
</feature>
<comment type="caution">
    <text evidence="2">The sequence shown here is derived from an EMBL/GenBank/DDBJ whole genome shotgun (WGS) entry which is preliminary data.</text>
</comment>
<dbReference type="CDD" id="cd04301">
    <property type="entry name" value="NAT_SF"/>
    <property type="match status" value="1"/>
</dbReference>
<proteinExistence type="predicted"/>
<dbReference type="PROSITE" id="PS51186">
    <property type="entry name" value="GNAT"/>
    <property type="match status" value="1"/>
</dbReference>
<dbReference type="EMBL" id="JBCITK010000001">
    <property type="protein sequence ID" value="MEN0645066.1"/>
    <property type="molecule type" value="Genomic_DNA"/>
</dbReference>
<keyword evidence="3" id="KW-1185">Reference proteome</keyword>
<dbReference type="Proteomes" id="UP001418796">
    <property type="component" value="Unassembled WGS sequence"/>
</dbReference>
<dbReference type="SUPFAM" id="SSF55729">
    <property type="entry name" value="Acyl-CoA N-acyltransferases (Nat)"/>
    <property type="match status" value="1"/>
</dbReference>
<protein>
    <submittedName>
        <fullName evidence="2">GNAT family N-acetyltransferase</fullName>
    </submittedName>
</protein>
<evidence type="ECO:0000259" key="1">
    <source>
        <dbReference type="PROSITE" id="PS51186"/>
    </source>
</evidence>